<keyword evidence="3" id="KW-0378">Hydrolase</keyword>
<dbReference type="EMBL" id="GGEC01062951">
    <property type="protein sequence ID" value="MBX43435.1"/>
    <property type="molecule type" value="Transcribed_RNA"/>
</dbReference>
<comment type="cofactor">
    <cofactor evidence="1 7">
        <name>Mg(2+)</name>
        <dbReference type="ChEBI" id="CHEBI:18420"/>
    </cofactor>
</comment>
<keyword evidence="2 7" id="KW-0479">Metal-binding</keyword>
<evidence type="ECO:0000256" key="4">
    <source>
        <dbReference type="ARBA" id="ARBA00022842"/>
    </source>
</evidence>
<feature type="binding site" evidence="7">
    <location>
        <position position="9"/>
    </location>
    <ligand>
        <name>Mg(2+)</name>
        <dbReference type="ChEBI" id="CHEBI:18420"/>
    </ligand>
</feature>
<evidence type="ECO:0000256" key="1">
    <source>
        <dbReference type="ARBA" id="ARBA00001946"/>
    </source>
</evidence>
<feature type="binding site" evidence="7">
    <location>
        <position position="11"/>
    </location>
    <ligand>
        <name>Mg(2+)</name>
        <dbReference type="ChEBI" id="CHEBI:18420"/>
    </ligand>
</feature>
<dbReference type="GO" id="GO:0016791">
    <property type="term" value="F:phosphatase activity"/>
    <property type="evidence" value="ECO:0007669"/>
    <property type="project" value="InterPro"/>
</dbReference>
<reference evidence="8" key="1">
    <citation type="submission" date="2018-02" db="EMBL/GenBank/DDBJ databases">
        <title>Rhizophora mucronata_Transcriptome.</title>
        <authorList>
            <person name="Meera S.P."/>
            <person name="Sreeshan A."/>
            <person name="Augustine A."/>
        </authorList>
    </citation>
    <scope>NUCLEOTIDE SEQUENCE</scope>
    <source>
        <tissue evidence="8">Leaf</tissue>
    </source>
</reference>
<feature type="binding site" evidence="6">
    <location>
        <position position="95"/>
    </location>
    <ligand>
        <name>substrate</name>
    </ligand>
</feature>
<dbReference type="AlphaFoldDB" id="A0A2P2NLV9"/>
<dbReference type="GO" id="GO:0046872">
    <property type="term" value="F:metal ion binding"/>
    <property type="evidence" value="ECO:0007669"/>
    <property type="project" value="UniProtKB-KW"/>
</dbReference>
<keyword evidence="4 7" id="KW-0460">Magnesium</keyword>
<accession>A0A2P2NLV9</accession>
<evidence type="ECO:0000313" key="8">
    <source>
        <dbReference type="EMBL" id="MBX43435.1"/>
    </source>
</evidence>
<evidence type="ECO:0000256" key="2">
    <source>
        <dbReference type="ARBA" id="ARBA00022723"/>
    </source>
</evidence>
<sequence>MAGVVVVFDFDRTLIDGDSDRWVVTQMGLTPLFNQFLSTLPWNSLMDRMMQELDARGKTAEDIADCLSRTPLHPRIAAVIKWANALGCDLRIVSDANQFFIERILEHHELLGCFSQIHTNPSFVDHNGRIRIIPYHALSLPPHGCSLCPANLCKGMVIEQIRASILESENHRFIYVGDGKGDYCPSLRFGEDDYIMPRKNYPLWDCICSNPTLVKAGVYEWTDGEELEKILVQLINTISS</sequence>
<organism evidence="8">
    <name type="scientific">Rhizophora mucronata</name>
    <name type="common">Asiatic mangrove</name>
    <dbReference type="NCBI Taxonomy" id="61149"/>
    <lineage>
        <taxon>Eukaryota</taxon>
        <taxon>Viridiplantae</taxon>
        <taxon>Streptophyta</taxon>
        <taxon>Embryophyta</taxon>
        <taxon>Tracheophyta</taxon>
        <taxon>Spermatophyta</taxon>
        <taxon>Magnoliopsida</taxon>
        <taxon>eudicotyledons</taxon>
        <taxon>Gunneridae</taxon>
        <taxon>Pentapetalae</taxon>
        <taxon>rosids</taxon>
        <taxon>fabids</taxon>
        <taxon>Malpighiales</taxon>
        <taxon>Rhizophoraceae</taxon>
        <taxon>Rhizophora</taxon>
    </lineage>
</organism>
<evidence type="ECO:0000256" key="7">
    <source>
        <dbReference type="PIRSR" id="PIRSR031051-3"/>
    </source>
</evidence>
<dbReference type="Pfam" id="PF06888">
    <property type="entry name" value="Put_Phosphatase"/>
    <property type="match status" value="1"/>
</dbReference>
<dbReference type="InterPro" id="IPR023214">
    <property type="entry name" value="HAD_sf"/>
</dbReference>
<dbReference type="PANTHER" id="PTHR20889">
    <property type="entry name" value="PHOSPHATASE, ORPHAN 1, 2"/>
    <property type="match status" value="1"/>
</dbReference>
<dbReference type="NCBIfam" id="TIGR01489">
    <property type="entry name" value="DKMTPPase-SF"/>
    <property type="match status" value="1"/>
</dbReference>
<dbReference type="PANTHER" id="PTHR20889:SF19">
    <property type="entry name" value="THIAMINE PHOSPHATE PHOSPHATASE-LIKE PROTEIN"/>
    <property type="match status" value="1"/>
</dbReference>
<dbReference type="InterPro" id="IPR016965">
    <property type="entry name" value="Pase_PHOSPHO-typ"/>
</dbReference>
<dbReference type="NCBIfam" id="TIGR01488">
    <property type="entry name" value="HAD-SF-IB"/>
    <property type="match status" value="1"/>
</dbReference>
<feature type="active site" description="Proton donor" evidence="5">
    <location>
        <position position="11"/>
    </location>
</feature>
<evidence type="ECO:0000256" key="5">
    <source>
        <dbReference type="PIRSR" id="PIRSR031051-1"/>
    </source>
</evidence>
<feature type="binding site" evidence="6">
    <location>
        <position position="20"/>
    </location>
    <ligand>
        <name>substrate</name>
    </ligand>
</feature>
<proteinExistence type="predicted"/>
<dbReference type="SUPFAM" id="SSF56784">
    <property type="entry name" value="HAD-like"/>
    <property type="match status" value="1"/>
</dbReference>
<feature type="active site" description="Nucleophile" evidence="5">
    <location>
        <position position="9"/>
    </location>
</feature>
<dbReference type="InterPro" id="IPR006384">
    <property type="entry name" value="HAD_hydro_PyrdxlP_Pase-like"/>
</dbReference>
<feature type="binding site" evidence="7">
    <location>
        <position position="178"/>
    </location>
    <ligand>
        <name>Mg(2+)</name>
        <dbReference type="ChEBI" id="CHEBI:18420"/>
    </ligand>
</feature>
<dbReference type="Gene3D" id="3.40.50.1000">
    <property type="entry name" value="HAD superfamily/HAD-like"/>
    <property type="match status" value="1"/>
</dbReference>
<dbReference type="PIRSF" id="PIRSF031051">
    <property type="entry name" value="PyrdxlP_Pase_PHOSPHO2"/>
    <property type="match status" value="1"/>
</dbReference>
<dbReference type="InterPro" id="IPR036412">
    <property type="entry name" value="HAD-like_sf"/>
</dbReference>
<protein>
    <submittedName>
        <fullName evidence="8">Uncharacterized protein MANES_16G103700</fullName>
    </submittedName>
</protein>
<evidence type="ECO:0000256" key="6">
    <source>
        <dbReference type="PIRSR" id="PIRSR031051-2"/>
    </source>
</evidence>
<evidence type="ECO:0000256" key="3">
    <source>
        <dbReference type="ARBA" id="ARBA00022801"/>
    </source>
</evidence>
<name>A0A2P2NLV9_RHIMU</name>